<sequence>MKHSRQMPDESLENIKVLLNPKLGKPVKSLMSAQSKACYHTLISNKNLNKTSDEYEKLLANYILLCDEKYLCKTVIPDSRFWAILCDNCQKLRSETLVANLIRIFNVALKCQDSNKNEVIVSICHISRENSQLIGILLQLLSQRPIHIPLFTDTILCITLFLKCSLTLCETSLSHAVEFVPRILILLFQYNFPASMSELLYIEDLQPLILEEFVPLKQRLINFLSSVSIDDYSCSLKADLLTAIKDNSVFQKGLEMEMGDLPSINLLNAYDTFTFLNSPNGSFKRLYTEQLLFGENDFPLYEAIFKLSDQFRRLFNLSGKKENQYSDSERDLKLQIATAVLNRQTCFYKTLELFLRFWIESLAKSQSDLVSLLNLAIITLKYVCLSSSDLEAAIQTKSLLKTQVVALDSMRYKFARTLQLDSIKKEQYRTWSSSIASFDTMLSGQVRDYVRHQRLLQLQKGTWVYAENPLNPEAGTPKVYFLIVSDNHANLLAREFETQTNDLPYLFDNKILTSPGSEALANGRTKVVVLKHITSFKSMELTTPSRRTSSNVYIKLDEANVYTGVELKDRNDRTVLKFYLDTEEGRYIWLDGLKLISPFQHEDISEDTKEQIDTLFDLRKNVQMINLNVRQDIIVPPPEPSDEDEDEEFYNLETLKKVTQNFILIKIQVCRQTIFFYL</sequence>
<dbReference type="AlphaFoldDB" id="C7GPG4"/>
<comment type="caution">
    <text evidence="2">The sequence shown here is derived from an EMBL/GenBank/DDBJ whole genome shotgun (WGS) entry which is preliminary data.</text>
</comment>
<reference evidence="2 3" key="1">
    <citation type="journal article" date="2009" name="Genome Res.">
        <title>Genome structure of a Saccharomyces cerevisiae strain widely used in bioethanol production.</title>
        <authorList>
            <person name="Argueso J.L."/>
            <person name="Carazzolle M.F."/>
            <person name="Mieczkowski P.A."/>
            <person name="Duarte F.M."/>
            <person name="Netto O.V."/>
            <person name="Missawa S.K."/>
            <person name="Galzerani F."/>
            <person name="Costa G.G."/>
            <person name="Vidal R.O."/>
            <person name="Noronha M.F."/>
            <person name="Dominska M."/>
            <person name="Andrietta M.G."/>
            <person name="Andrietta S.R."/>
            <person name="Cunha A.F."/>
            <person name="Gomes L.H."/>
            <person name="Tavares F.C."/>
            <person name="Alcarde A.R."/>
            <person name="Dietrich F.S."/>
            <person name="McCusker J.H."/>
            <person name="Petes T.D."/>
            <person name="Pereira G.A."/>
        </authorList>
    </citation>
    <scope>NUCLEOTIDE SEQUENCE [LARGE SCALE GENOMIC DNA]</scope>
    <source>
        <strain evidence="2 3">JAY291</strain>
    </source>
</reference>
<dbReference type="Pfam" id="PF16457">
    <property type="entry name" value="PH_12"/>
    <property type="match status" value="1"/>
</dbReference>
<dbReference type="InterPro" id="IPR001849">
    <property type="entry name" value="PH_domain"/>
</dbReference>
<accession>C7GPG4</accession>
<evidence type="ECO:0000259" key="1">
    <source>
        <dbReference type="Pfam" id="PF16457"/>
    </source>
</evidence>
<organism evidence="2 3">
    <name type="scientific">Saccharomyces cerevisiae (strain JAY291)</name>
    <name type="common">Baker's yeast</name>
    <dbReference type="NCBI Taxonomy" id="574961"/>
    <lineage>
        <taxon>Eukaryota</taxon>
        <taxon>Fungi</taxon>
        <taxon>Dikarya</taxon>
        <taxon>Ascomycota</taxon>
        <taxon>Saccharomycotina</taxon>
        <taxon>Saccharomycetes</taxon>
        <taxon>Saccharomycetales</taxon>
        <taxon>Saccharomycetaceae</taxon>
        <taxon>Saccharomyces</taxon>
    </lineage>
</organism>
<dbReference type="Proteomes" id="UP000008073">
    <property type="component" value="Unassembled WGS sequence"/>
</dbReference>
<dbReference type="OrthoDB" id="28413at2759"/>
<feature type="domain" description="PH" evidence="1">
    <location>
        <begin position="450"/>
        <end position="595"/>
    </location>
</feature>
<evidence type="ECO:0000313" key="2">
    <source>
        <dbReference type="EMBL" id="EEU07293.1"/>
    </source>
</evidence>
<gene>
    <name evidence="2" type="ORF">C1Q_02166</name>
</gene>
<name>C7GPG4_YEAS2</name>
<protein>
    <submittedName>
        <fullName evidence="2">YLL007C-like protein</fullName>
    </submittedName>
</protein>
<evidence type="ECO:0000313" key="3">
    <source>
        <dbReference type="Proteomes" id="UP000008073"/>
    </source>
</evidence>
<proteinExistence type="predicted"/>
<dbReference type="EMBL" id="ACFL01000083">
    <property type="protein sequence ID" value="EEU07293.1"/>
    <property type="molecule type" value="Genomic_DNA"/>
</dbReference>